<name>A0A0C3NZ72_PHLG1</name>
<proteinExistence type="predicted"/>
<sequence length="225" mass="24997">MSSFQKLPGHLLSGWAGIEDHLIKYDILKVNDYMNDMDTLLVFAGLFSSVLTAFAVQTYEMLQPDNMTTTNQLLALGFSSQLIDIPQAFQATLNSARSPVPFSPPITARWINGLFYVSLVLSLAAALFGIIAKQWLREYLQWNSPLSSPRENVLVRQIRFEAFNTWNVVSTISAIPALLELSVILFLVGIVILLWTLDNIVASCVTFIVIVFLGVVSAFTILPIL</sequence>
<feature type="transmembrane region" description="Helical" evidence="1">
    <location>
        <begin position="166"/>
        <end position="194"/>
    </location>
</feature>
<keyword evidence="4" id="KW-1185">Reference proteome</keyword>
<dbReference type="HOGENOM" id="CLU_018688_1_2_1"/>
<feature type="non-terminal residue" evidence="3">
    <location>
        <position position="225"/>
    </location>
</feature>
<dbReference type="InterPro" id="IPR045338">
    <property type="entry name" value="DUF6535"/>
</dbReference>
<gene>
    <name evidence="3" type="ORF">PHLGIDRAFT_64885</name>
</gene>
<feature type="transmembrane region" description="Helical" evidence="1">
    <location>
        <begin position="110"/>
        <end position="132"/>
    </location>
</feature>
<keyword evidence="1" id="KW-1133">Transmembrane helix</keyword>
<keyword evidence="1" id="KW-0812">Transmembrane</keyword>
<evidence type="ECO:0000313" key="3">
    <source>
        <dbReference type="EMBL" id="KIP10744.1"/>
    </source>
</evidence>
<evidence type="ECO:0000256" key="1">
    <source>
        <dbReference type="SAM" id="Phobius"/>
    </source>
</evidence>
<feature type="transmembrane region" description="Helical" evidence="1">
    <location>
        <begin position="39"/>
        <end position="59"/>
    </location>
</feature>
<organism evidence="3 4">
    <name type="scientific">Phlebiopsis gigantea (strain 11061_1 CR5-6)</name>
    <name type="common">White-rot fungus</name>
    <name type="synonym">Peniophora gigantea</name>
    <dbReference type="NCBI Taxonomy" id="745531"/>
    <lineage>
        <taxon>Eukaryota</taxon>
        <taxon>Fungi</taxon>
        <taxon>Dikarya</taxon>
        <taxon>Basidiomycota</taxon>
        <taxon>Agaricomycotina</taxon>
        <taxon>Agaricomycetes</taxon>
        <taxon>Polyporales</taxon>
        <taxon>Phanerochaetaceae</taxon>
        <taxon>Phlebiopsis</taxon>
    </lineage>
</organism>
<dbReference type="OrthoDB" id="3185525at2759"/>
<feature type="domain" description="DUF6535" evidence="2">
    <location>
        <begin position="15"/>
        <end position="196"/>
    </location>
</feature>
<dbReference type="EMBL" id="KN840451">
    <property type="protein sequence ID" value="KIP10744.1"/>
    <property type="molecule type" value="Genomic_DNA"/>
</dbReference>
<evidence type="ECO:0000313" key="4">
    <source>
        <dbReference type="Proteomes" id="UP000053257"/>
    </source>
</evidence>
<reference evidence="3 4" key="1">
    <citation type="journal article" date="2014" name="PLoS Genet.">
        <title>Analysis of the Phlebiopsis gigantea genome, transcriptome and secretome provides insight into its pioneer colonization strategies of wood.</title>
        <authorList>
            <person name="Hori C."/>
            <person name="Ishida T."/>
            <person name="Igarashi K."/>
            <person name="Samejima M."/>
            <person name="Suzuki H."/>
            <person name="Master E."/>
            <person name="Ferreira P."/>
            <person name="Ruiz-Duenas F.J."/>
            <person name="Held B."/>
            <person name="Canessa P."/>
            <person name="Larrondo L.F."/>
            <person name="Schmoll M."/>
            <person name="Druzhinina I.S."/>
            <person name="Kubicek C.P."/>
            <person name="Gaskell J.A."/>
            <person name="Kersten P."/>
            <person name="St John F."/>
            <person name="Glasner J."/>
            <person name="Sabat G."/>
            <person name="Splinter BonDurant S."/>
            <person name="Syed K."/>
            <person name="Yadav J."/>
            <person name="Mgbeahuruike A.C."/>
            <person name="Kovalchuk A."/>
            <person name="Asiegbu F.O."/>
            <person name="Lackner G."/>
            <person name="Hoffmeister D."/>
            <person name="Rencoret J."/>
            <person name="Gutierrez A."/>
            <person name="Sun H."/>
            <person name="Lindquist E."/>
            <person name="Barry K."/>
            <person name="Riley R."/>
            <person name="Grigoriev I.V."/>
            <person name="Henrissat B."/>
            <person name="Kues U."/>
            <person name="Berka R.M."/>
            <person name="Martinez A.T."/>
            <person name="Covert S.F."/>
            <person name="Blanchette R.A."/>
            <person name="Cullen D."/>
        </authorList>
    </citation>
    <scope>NUCLEOTIDE SEQUENCE [LARGE SCALE GENOMIC DNA]</scope>
    <source>
        <strain evidence="3 4">11061_1 CR5-6</strain>
    </source>
</reference>
<dbReference type="STRING" id="745531.A0A0C3NZ72"/>
<feature type="transmembrane region" description="Helical" evidence="1">
    <location>
        <begin position="200"/>
        <end position="222"/>
    </location>
</feature>
<dbReference type="Proteomes" id="UP000053257">
    <property type="component" value="Unassembled WGS sequence"/>
</dbReference>
<evidence type="ECO:0000259" key="2">
    <source>
        <dbReference type="Pfam" id="PF20153"/>
    </source>
</evidence>
<accession>A0A0C3NZ72</accession>
<protein>
    <recommendedName>
        <fullName evidence="2">DUF6535 domain-containing protein</fullName>
    </recommendedName>
</protein>
<keyword evidence="1" id="KW-0472">Membrane</keyword>
<dbReference type="Pfam" id="PF20153">
    <property type="entry name" value="DUF6535"/>
    <property type="match status" value="1"/>
</dbReference>
<dbReference type="AlphaFoldDB" id="A0A0C3NZ72"/>